<dbReference type="EC" id="3.2.1.89" evidence="4"/>
<evidence type="ECO:0000313" key="6">
    <source>
        <dbReference type="Proteomes" id="UP001303407"/>
    </source>
</evidence>
<keyword evidence="3 4" id="KW-0326">Glycosidase</keyword>
<organism evidence="5 6">
    <name type="scientific">Thalassobellus suaedae</name>
    <dbReference type="NCBI Taxonomy" id="3074124"/>
    <lineage>
        <taxon>Bacteria</taxon>
        <taxon>Pseudomonadati</taxon>
        <taxon>Bacteroidota</taxon>
        <taxon>Flavobacteriia</taxon>
        <taxon>Flavobacteriales</taxon>
        <taxon>Flavobacteriaceae</taxon>
        <taxon>Thalassobellus</taxon>
    </lineage>
</organism>
<dbReference type="Pfam" id="PF07745">
    <property type="entry name" value="Glyco_hydro_53"/>
    <property type="match status" value="2"/>
</dbReference>
<gene>
    <name evidence="5" type="ORF">RHP49_01625</name>
</gene>
<protein>
    <recommendedName>
        <fullName evidence="4">Arabinogalactan endo-beta-1,4-galactanase</fullName>
        <ecNumber evidence="4">3.2.1.89</ecNumber>
    </recommendedName>
</protein>
<reference evidence="5 6" key="1">
    <citation type="submission" date="2023-09" db="EMBL/GenBank/DDBJ databases">
        <title>Thalassobella suaedae gen. nov., sp. nov., a marine bacterium of the family Flavobacteriaceae isolated from a halophyte Suaeda japonica.</title>
        <authorList>
            <person name="Lee S.Y."/>
            <person name="Hwang C.Y."/>
        </authorList>
    </citation>
    <scope>NUCLEOTIDE SEQUENCE [LARGE SCALE GENOMIC DNA]</scope>
    <source>
        <strain evidence="5 6">HL-DH10</strain>
    </source>
</reference>
<evidence type="ECO:0000256" key="3">
    <source>
        <dbReference type="ARBA" id="ARBA00023295"/>
    </source>
</evidence>
<dbReference type="SUPFAM" id="SSF51445">
    <property type="entry name" value="(Trans)glycosidases"/>
    <property type="match status" value="2"/>
</dbReference>
<name>A0ABY9Y502_9FLAO</name>
<evidence type="ECO:0000256" key="1">
    <source>
        <dbReference type="ARBA" id="ARBA00010687"/>
    </source>
</evidence>
<dbReference type="RefSeq" id="WP_415862945.1">
    <property type="nucleotide sequence ID" value="NZ_CP134536.1"/>
</dbReference>
<accession>A0ABY9Y502</accession>
<evidence type="ECO:0000256" key="2">
    <source>
        <dbReference type="ARBA" id="ARBA00022801"/>
    </source>
</evidence>
<dbReference type="InterPro" id="IPR011683">
    <property type="entry name" value="Glyco_hydro_53"/>
</dbReference>
<evidence type="ECO:0000256" key="4">
    <source>
        <dbReference type="RuleBase" id="RU361192"/>
    </source>
</evidence>
<dbReference type="Proteomes" id="UP001303407">
    <property type="component" value="Chromosome"/>
</dbReference>
<dbReference type="InterPro" id="IPR017853">
    <property type="entry name" value="GH"/>
</dbReference>
<sequence length="664" mass="75121">MKTKSYLIQPTNVLVLLFFLLVVLLNSSCATKPSPFSIGADISFIPQMEARGAAYYDSNNVKKDICLIMAENNFDNIRLRIFVNPEAENGYSKGGFCDLDHTIAMAKRIKAAGMKFTLDFHYSDTWADPDKQFKPLAWEGLTEEALENQLYEHTKDALNKFVKANVAPDIVQVGNEISHGMVWPDAKVMDNATEEDWESLMGLYIAGQKAVREILPGAQLMVHLALGGQNKLCREFLDKMNKYGAEFDIVGLSYYEKWHGTYNDLKINLYDLAATYNKPVSVCEYSAGKNNIKVINDIVRSVPNGLGYGTMAWEPGRALFNREGKASTEIFAIYKEIRSNYSKQKTQPVVAPPFDRKLNIEKPIIGADISFVPQEKARGKKYSDNGIQKDVMGILKDNKFNWIRLRLFVDPTAENGYSKEGYCGIDSTLAMAKRIKAVGLNFLLDFHYSDTWADPAKQFTPAAWSNLHGSALEGKIYSYTQETVQRFIDEGVRPEMIQIGNEIHNGMLWPSGKITEKSAESFCVLLRCASAAVRSVDPSINLMVHIAKAHDLSNSVKFFDKIISRDVKFDIIGQSYYPEWHGNLDNMESNMIELANRYKKPIVIVEYKEHKKEVNDIVKNLPNGLGLGTFIWEATSPHWGNLFNRDGSTNEHMKIYPEFHKNYN</sequence>
<keyword evidence="2 4" id="KW-0378">Hydrolase</keyword>
<proteinExistence type="inferred from homology"/>
<dbReference type="PANTHER" id="PTHR34983">
    <property type="entry name" value="ARABINOGALACTAN ENDO-BETA-1,4-GALACTANASE A"/>
    <property type="match status" value="1"/>
</dbReference>
<comment type="similarity">
    <text evidence="1 4">Belongs to the glycosyl hydrolase 53 family.</text>
</comment>
<dbReference type="GO" id="GO:0016787">
    <property type="term" value="F:hydrolase activity"/>
    <property type="evidence" value="ECO:0007669"/>
    <property type="project" value="UniProtKB-KW"/>
</dbReference>
<comment type="catalytic activity">
    <reaction evidence="4">
        <text>The enzyme specifically hydrolyzes (1-&gt;4)-beta-D-galactosidic linkages in type I arabinogalactans.</text>
        <dbReference type="EC" id="3.2.1.89"/>
    </reaction>
</comment>
<dbReference type="PANTHER" id="PTHR34983:SF2">
    <property type="entry name" value="ENDO-BETA-1,4-GALACTANASE"/>
    <property type="match status" value="1"/>
</dbReference>
<dbReference type="Gene3D" id="3.20.20.80">
    <property type="entry name" value="Glycosidases"/>
    <property type="match status" value="2"/>
</dbReference>
<keyword evidence="6" id="KW-1185">Reference proteome</keyword>
<evidence type="ECO:0000313" key="5">
    <source>
        <dbReference type="EMBL" id="WNH12965.1"/>
    </source>
</evidence>
<dbReference type="EMBL" id="CP134536">
    <property type="protein sequence ID" value="WNH12965.1"/>
    <property type="molecule type" value="Genomic_DNA"/>
</dbReference>